<dbReference type="EMBL" id="CADCTW010000100">
    <property type="protein sequence ID" value="CAA9324851.1"/>
    <property type="molecule type" value="Genomic_DNA"/>
</dbReference>
<dbReference type="PANTHER" id="PTHR32305">
    <property type="match status" value="1"/>
</dbReference>
<dbReference type="AlphaFoldDB" id="A0A6J4L7R1"/>
<accession>A0A6J4L7R1</accession>
<dbReference type="InterPro" id="IPR050708">
    <property type="entry name" value="T6SS_VgrG/RHS"/>
</dbReference>
<dbReference type="PRINTS" id="PR00394">
    <property type="entry name" value="RHSPROTEIN"/>
</dbReference>
<organism evidence="3">
    <name type="scientific">uncultured Gemmatimonadota bacterium</name>
    <dbReference type="NCBI Taxonomy" id="203437"/>
    <lineage>
        <taxon>Bacteria</taxon>
        <taxon>Pseudomonadati</taxon>
        <taxon>Gemmatimonadota</taxon>
        <taxon>environmental samples</taxon>
    </lineage>
</organism>
<dbReference type="InterPro" id="IPR022385">
    <property type="entry name" value="Rhs_assc_core"/>
</dbReference>
<feature type="domain" description="Teneurin-like YD-shell" evidence="2">
    <location>
        <begin position="547"/>
        <end position="780"/>
    </location>
</feature>
<dbReference type="InterPro" id="IPR006530">
    <property type="entry name" value="YD"/>
</dbReference>
<sequence>MSGGLIRRPNWFVVSKLAAGTREEAVVPIGGAEGAYRVEAIDPRGHITRVAVDPFGQPTRVEEPLGRLTSITRDRHGRVTRTVGPSGHTARAEYVGVELRTQKDETTGALVQMEYEDRYHQLTRASGTGTTEVVNTYDPADPQRKLLKSRTGPPGAPETHYTFDGRGRVLTATDPKGHGTTYTYGGPGNTYDNLRTVSQGPRSATIEYDRFGRDSLNISPSNDISRTEYDLLNRVTRKIDPEGGATVYRYSNGQLYQVTDPKLQTYSFHRDMLGRLGSEVDPRGQWSYTYYDRAGNPTYTKNRRGQVVTAGYNELSQRVWRDADGARTTWSHDPKGLWTEAGNAESTNRIEFDVAGQARKAITTMGGVTYTQVITPDAQGRRKQMDLTAPWGSRMLGYTYNARGHLETLRDLSGGTTTLAYNDDGQEESHTLPTGLVVGRGYPSTHVTASIAYSVPAVEDGVGRGYHQNANGLVDASRMAHYNPIYADQERVRRYTYDRRGWLGSFTDEVYRPEQTGSCADPTAAMDPDGGVCVPGSTETTMLAGGKTYTYDAVGNRTDPARGMTVENGNRLTGIDGYTLSYDADGNLTSKLKPGVDDVQPSWNSLGQMTGAWRHERGIVWYGYDAFGRRVRRTAPDGSVTRYLYDGDDLLMELDGAGNPIREYTHFPGVDRPHSVRSWPNGGATYYYATDNPGHVVGLIDGANQMAAEYHYSPWGEPESVRGNVVQPLRFMAREYEEHSGLYQVRARWYDAQQGRFVSEDPIGLAGGINPYRYAGNDPINKIDPSGMCEEWHTIETTIYPDGTEVDVVVRIYWKGDDCFGGGGGGGGGGPNAPTAQQFQYIECIATQWLRSGWTILSRLHSGRIFVTDHIPSNQNKNAAMWTVVGNPSQPIVIYGGAYGTNGGAFKHPPAEFAYFLGHEARHVAQSDGTLMPRSEFLHRYASDGNFRNVLIENDASHAGRAAVRPGKLAASCSL</sequence>
<dbReference type="NCBIfam" id="TIGR03696">
    <property type="entry name" value="Rhs_assc_core"/>
    <property type="match status" value="1"/>
</dbReference>
<dbReference type="Pfam" id="PF25023">
    <property type="entry name" value="TEN_YD-shell"/>
    <property type="match status" value="1"/>
</dbReference>
<evidence type="ECO:0000259" key="2">
    <source>
        <dbReference type="Pfam" id="PF25023"/>
    </source>
</evidence>
<evidence type="ECO:0000256" key="1">
    <source>
        <dbReference type="ARBA" id="ARBA00022737"/>
    </source>
</evidence>
<evidence type="ECO:0000313" key="3">
    <source>
        <dbReference type="EMBL" id="CAA9324851.1"/>
    </source>
</evidence>
<keyword evidence="1" id="KW-0677">Repeat</keyword>
<dbReference type="Gene3D" id="2.180.10.10">
    <property type="entry name" value="RHS repeat-associated core"/>
    <property type="match status" value="2"/>
</dbReference>
<protein>
    <recommendedName>
        <fullName evidence="2">Teneurin-like YD-shell domain-containing protein</fullName>
    </recommendedName>
</protein>
<proteinExistence type="predicted"/>
<gene>
    <name evidence="3" type="ORF">AVDCRST_MAG68-2024</name>
</gene>
<dbReference type="PANTHER" id="PTHR32305:SF15">
    <property type="entry name" value="PROTEIN RHSA-RELATED"/>
    <property type="match status" value="1"/>
</dbReference>
<name>A0A6J4L7R1_9BACT</name>
<reference evidence="3" key="1">
    <citation type="submission" date="2020-02" db="EMBL/GenBank/DDBJ databases">
        <authorList>
            <person name="Meier V. D."/>
        </authorList>
    </citation>
    <scope>NUCLEOTIDE SEQUENCE</scope>
    <source>
        <strain evidence="3">AVDCRST_MAG68</strain>
    </source>
</reference>
<dbReference type="InterPro" id="IPR056823">
    <property type="entry name" value="TEN-like_YD-shell"/>
</dbReference>
<dbReference type="NCBIfam" id="TIGR01643">
    <property type="entry name" value="YD_repeat_2x"/>
    <property type="match status" value="1"/>
</dbReference>